<evidence type="ECO:0000256" key="1">
    <source>
        <dbReference type="SAM" id="Phobius"/>
    </source>
</evidence>
<reference evidence="2" key="1">
    <citation type="journal article" date="2014" name="Insect Biochem. Mol. Biol.">
        <title>An insight into the sialome of the frog biting fly, Corethrella appendiculata.</title>
        <authorList>
            <person name="Ribeiro J.M.C."/>
            <person name="Chagas A.C."/>
            <person name="Pham V.M."/>
            <person name="Lounibos L.P."/>
            <person name="Calvo E."/>
        </authorList>
    </citation>
    <scope>NUCLEOTIDE SEQUENCE</scope>
    <source>
        <tissue evidence="2">Salivary glands</tissue>
    </source>
</reference>
<keyword evidence="1" id="KW-0812">Transmembrane</keyword>
<proteinExistence type="evidence at transcript level"/>
<dbReference type="AlphaFoldDB" id="U5EL24"/>
<keyword evidence="1" id="KW-1133">Transmembrane helix</keyword>
<sequence>SINSTNFQNLERIQASTSATTAINTATRVHRTNIHKMNHQQPVIDLVIAMVSIPTLVIFALMLESNMRDDWTEKQESRWTVLGLGVGLLLVSLLICGYVTHRMGVCLWAGPQEDDSYSTNIDRLNSEVQQIIDSMPPSYDIVMGYDIPPPPYHCIVQIDSKDPTLISANSSNNNINSLTNHI</sequence>
<accession>U5EL24</accession>
<dbReference type="EMBL" id="GANO01005000">
    <property type="protein sequence ID" value="JAB54871.1"/>
    <property type="molecule type" value="mRNA"/>
</dbReference>
<keyword evidence="1" id="KW-0472">Membrane</keyword>
<feature type="transmembrane region" description="Helical" evidence="1">
    <location>
        <begin position="43"/>
        <end position="63"/>
    </location>
</feature>
<name>U5EL24_9DIPT</name>
<organism evidence="2">
    <name type="scientific">Corethrella appendiculata</name>
    <dbReference type="NCBI Taxonomy" id="1370023"/>
    <lineage>
        <taxon>Eukaryota</taxon>
        <taxon>Metazoa</taxon>
        <taxon>Ecdysozoa</taxon>
        <taxon>Arthropoda</taxon>
        <taxon>Hexapoda</taxon>
        <taxon>Insecta</taxon>
        <taxon>Pterygota</taxon>
        <taxon>Neoptera</taxon>
        <taxon>Endopterygota</taxon>
        <taxon>Diptera</taxon>
        <taxon>Nematocera</taxon>
        <taxon>Culicoidea</taxon>
        <taxon>Chaoboridae</taxon>
        <taxon>Corethrella</taxon>
    </lineage>
</organism>
<feature type="non-terminal residue" evidence="2">
    <location>
        <position position="1"/>
    </location>
</feature>
<protein>
    <submittedName>
        <fullName evidence="2">Putative conserved plasma membrane protein</fullName>
    </submittedName>
</protein>
<evidence type="ECO:0000313" key="2">
    <source>
        <dbReference type="EMBL" id="JAB54871.1"/>
    </source>
</evidence>
<feature type="transmembrane region" description="Helical" evidence="1">
    <location>
        <begin position="79"/>
        <end position="99"/>
    </location>
</feature>